<sequence length="66" mass="7565">MRGFSLPVKLQKTAAPASFLFFCESRFSKQQFQFIVLRNLDAACWTTPRENIAMIIMRNGEIPAPE</sequence>
<protein>
    <submittedName>
        <fullName evidence="1">Uncharacterized protein</fullName>
    </submittedName>
</protein>
<organism evidence="1 2">
    <name type="scientific">Bacillus glycinifermentans</name>
    <dbReference type="NCBI Taxonomy" id="1664069"/>
    <lineage>
        <taxon>Bacteria</taxon>
        <taxon>Bacillati</taxon>
        <taxon>Bacillota</taxon>
        <taxon>Bacilli</taxon>
        <taxon>Bacillales</taxon>
        <taxon>Bacillaceae</taxon>
        <taxon>Bacillus</taxon>
    </lineage>
</organism>
<evidence type="ECO:0000313" key="1">
    <source>
        <dbReference type="EMBL" id="KRT94793.1"/>
    </source>
</evidence>
<name>A0A0T6BT28_9BACI</name>
<dbReference type="Proteomes" id="UP000036168">
    <property type="component" value="Unassembled WGS sequence"/>
</dbReference>
<reference evidence="1 2" key="1">
    <citation type="journal article" date="2015" name="Int. J. Syst. Evol. Microbiol.">
        <title>Bacillus glycinifermentans sp. nov., isolated from fermented soybean paste.</title>
        <authorList>
            <person name="Kim S.J."/>
            <person name="Dunlap C.A."/>
            <person name="Kwon S.W."/>
            <person name="Rooney A.P."/>
        </authorList>
    </citation>
    <scope>NUCLEOTIDE SEQUENCE [LARGE SCALE GENOMIC DNA]</scope>
    <source>
        <strain evidence="1 2">GO-13</strain>
    </source>
</reference>
<dbReference type="EMBL" id="LECW02000005">
    <property type="protein sequence ID" value="KRT94793.1"/>
    <property type="molecule type" value="Genomic_DNA"/>
</dbReference>
<gene>
    <name evidence="1" type="ORF">AB447_214165</name>
</gene>
<proteinExistence type="predicted"/>
<accession>A0A0T6BT28</accession>
<dbReference type="AlphaFoldDB" id="A0A0T6BT28"/>
<evidence type="ECO:0000313" key="2">
    <source>
        <dbReference type="Proteomes" id="UP000036168"/>
    </source>
</evidence>
<comment type="caution">
    <text evidence="1">The sequence shown here is derived from an EMBL/GenBank/DDBJ whole genome shotgun (WGS) entry which is preliminary data.</text>
</comment>